<dbReference type="AlphaFoldDB" id="A0A0R3UI43"/>
<sequence length="596" mass="67525">MPGKHVRRPRSKPPPLIMRYIPPSEALLDHTPTAPTADDPHQRVIGKIDRSALTLYLQILASSDYLMPNAASDTGHPPQDSITKSPGSKPARTRMLGDRMRLTGKRQTIEYFDGPGHDESRLSEEVCFNRALANGVSEVVRDALLKRELSLADFRPLKAPFVPNILKALVNFIEADCRKLGWGSVFTSHPHLRETAELHACLLIQNWNHRHHAKRQIAALSLPMKVATLRTLLGGFKQKPLHFNKKVLQEVIKRPLFDQFLRPNPDIKSLVRHTALPCNRTTMDTLAFMMFHLQHAWECGNNPIVAKIKLAKLYGPLLVSFSERPVIIDQDPTDYKTEEAAILEVVLEVCNKQFWDNLSMLKMHLAFVSPTTPEDGRPDAVKGGQTHEKYHGLDTSEGVCTKTPSEASDYENEAWFSYLFPLTLIKPPPPPPKTPPVVMPWGNSIFADCRVLPKPILEREETVEERMQRYMKMIGLYMKGTMKDWRPPPQQDLLVDEHHPKRLNNLDVRNIYCRKELRSTPAILHDVLYMSRVQIPVNARTKFYQSIPGKVGSLQMLCSLKKSKPMEIDNDDSVVSENIESLHKTSAVSNPNAPPV</sequence>
<feature type="region of interest" description="Disordered" evidence="1">
    <location>
        <begin position="70"/>
        <end position="93"/>
    </location>
</feature>
<proteinExistence type="predicted"/>
<dbReference type="EMBL" id="UXSR01005322">
    <property type="protein sequence ID" value="VDD81058.1"/>
    <property type="molecule type" value="Genomic_DNA"/>
</dbReference>
<protein>
    <submittedName>
        <fullName evidence="4">Rho-GAP domain-containing protein</fullName>
    </submittedName>
</protein>
<evidence type="ECO:0000313" key="4">
    <source>
        <dbReference type="WBParaSite" id="MCU_003093-RA"/>
    </source>
</evidence>
<dbReference type="WBParaSite" id="MCU_003093-RA">
    <property type="protein sequence ID" value="MCU_003093-RA"/>
    <property type="gene ID" value="MCU_003093"/>
</dbReference>
<accession>A0A0R3UI43</accession>
<reference evidence="2 3" key="1">
    <citation type="submission" date="2018-10" db="EMBL/GenBank/DDBJ databases">
        <authorList>
            <consortium name="Pathogen Informatics"/>
        </authorList>
    </citation>
    <scope>NUCLEOTIDE SEQUENCE [LARGE SCALE GENOMIC DNA]</scope>
</reference>
<evidence type="ECO:0000313" key="2">
    <source>
        <dbReference type="EMBL" id="VDD81058.1"/>
    </source>
</evidence>
<gene>
    <name evidence="2" type="ORF">MCOS_LOCUS7061</name>
</gene>
<evidence type="ECO:0000313" key="3">
    <source>
        <dbReference type="Proteomes" id="UP000267029"/>
    </source>
</evidence>
<dbReference type="Proteomes" id="UP000267029">
    <property type="component" value="Unassembled WGS sequence"/>
</dbReference>
<reference evidence="4" key="2">
    <citation type="submission" date="2019-11" db="UniProtKB">
        <authorList>
            <consortium name="WormBaseParasite"/>
        </authorList>
    </citation>
    <scope>IDENTIFICATION</scope>
</reference>
<dbReference type="OrthoDB" id="6247869at2759"/>
<organism evidence="4">
    <name type="scientific">Mesocestoides corti</name>
    <name type="common">Flatworm</name>
    <dbReference type="NCBI Taxonomy" id="53468"/>
    <lineage>
        <taxon>Eukaryota</taxon>
        <taxon>Metazoa</taxon>
        <taxon>Spiralia</taxon>
        <taxon>Lophotrochozoa</taxon>
        <taxon>Platyhelminthes</taxon>
        <taxon>Cestoda</taxon>
        <taxon>Eucestoda</taxon>
        <taxon>Cyclophyllidea</taxon>
        <taxon>Mesocestoididae</taxon>
        <taxon>Mesocestoides</taxon>
    </lineage>
</organism>
<name>A0A0R3UI43_MESCO</name>
<keyword evidence="3" id="KW-1185">Reference proteome</keyword>
<evidence type="ECO:0000256" key="1">
    <source>
        <dbReference type="SAM" id="MobiDB-lite"/>
    </source>
</evidence>